<evidence type="ECO:0000313" key="6">
    <source>
        <dbReference type="EMBL" id="KAH7254816.1"/>
    </source>
</evidence>
<proteinExistence type="predicted"/>
<name>A0A9P9KEY0_FUSSL</name>
<dbReference type="GO" id="GO:0071949">
    <property type="term" value="F:FAD binding"/>
    <property type="evidence" value="ECO:0007669"/>
    <property type="project" value="InterPro"/>
</dbReference>
<keyword evidence="4" id="KW-0503">Monooxygenase</keyword>
<dbReference type="PANTHER" id="PTHR46972">
    <property type="entry name" value="MONOOXYGENASE ASQM-RELATED"/>
    <property type="match status" value="1"/>
</dbReference>
<evidence type="ECO:0000256" key="1">
    <source>
        <dbReference type="ARBA" id="ARBA00022630"/>
    </source>
</evidence>
<dbReference type="SUPFAM" id="SSF51905">
    <property type="entry name" value="FAD/NAD(P)-binding domain"/>
    <property type="match status" value="1"/>
</dbReference>
<keyword evidence="1" id="KW-0285">Flavoprotein</keyword>
<keyword evidence="3" id="KW-0560">Oxidoreductase</keyword>
<keyword evidence="2" id="KW-0274">FAD</keyword>
<dbReference type="PANTHER" id="PTHR46972:SF1">
    <property type="entry name" value="FAD DEPENDENT OXIDOREDUCTASE DOMAIN-CONTAINING PROTEIN"/>
    <property type="match status" value="1"/>
</dbReference>
<feature type="domain" description="FAD-binding" evidence="5">
    <location>
        <begin position="303"/>
        <end position="369"/>
    </location>
</feature>
<evidence type="ECO:0000256" key="3">
    <source>
        <dbReference type="ARBA" id="ARBA00023002"/>
    </source>
</evidence>
<evidence type="ECO:0000256" key="4">
    <source>
        <dbReference type="ARBA" id="ARBA00023033"/>
    </source>
</evidence>
<sequence>MPILLNRILTTDSETKEFSTLRDEMQSLYRHNPVSENADAFAVLLILFDYFRDMLFMQQAEDMGLLGLVNMHGEHIDRGMDQDSNLWTLLDPTRRPGSSRVNAVTLQYYHMIGVVRHVPLKELLDCSGWRVTRMKQQWARQKLMTWVSEHGESARKAALHAATLFQHCRCPSTSGYQEAGAILFAALTLWMYSGSLPGSHKESLGTPVLRLGDGTDQNEVLGWISDGKQARPFLVGFGSIHTPGNFSKVVNQAKDPFIGFCLEQIKDWAPEYRTMLTVGEQTSERDNLILVPLRASNKPSKQWRQNARKRQASDNTQGHPRVWLIGDAVHAMQPDRGMGGIQAMQDCADILPELLALRKTAESDILISSQEVESAVKRYEDKMIDRAFTWVKKSGGTSVPGIDLDGVLGTLVKFCGSLVWLVTSCASLLFGFSKIKQS</sequence>
<dbReference type="EMBL" id="JAGTJS010000010">
    <property type="protein sequence ID" value="KAH7254816.1"/>
    <property type="molecule type" value="Genomic_DNA"/>
</dbReference>
<accession>A0A9P9KEY0</accession>
<dbReference type="Pfam" id="PF01494">
    <property type="entry name" value="FAD_binding_3"/>
    <property type="match status" value="1"/>
</dbReference>
<dbReference type="Gene3D" id="3.50.50.60">
    <property type="entry name" value="FAD/NAD(P)-binding domain"/>
    <property type="match status" value="1"/>
</dbReference>
<dbReference type="OrthoDB" id="655030at2759"/>
<dbReference type="InterPro" id="IPR036188">
    <property type="entry name" value="FAD/NAD-bd_sf"/>
</dbReference>
<dbReference type="AlphaFoldDB" id="A0A9P9KEY0"/>
<evidence type="ECO:0000259" key="5">
    <source>
        <dbReference type="Pfam" id="PF01494"/>
    </source>
</evidence>
<dbReference type="InterPro" id="IPR002938">
    <property type="entry name" value="FAD-bd"/>
</dbReference>
<evidence type="ECO:0000256" key="2">
    <source>
        <dbReference type="ARBA" id="ARBA00022827"/>
    </source>
</evidence>
<dbReference type="GO" id="GO:0004497">
    <property type="term" value="F:monooxygenase activity"/>
    <property type="evidence" value="ECO:0007669"/>
    <property type="project" value="UniProtKB-KW"/>
</dbReference>
<reference evidence="6" key="1">
    <citation type="journal article" date="2021" name="Nat. Commun.">
        <title>Genetic determinants of endophytism in the Arabidopsis root mycobiome.</title>
        <authorList>
            <person name="Mesny F."/>
            <person name="Miyauchi S."/>
            <person name="Thiergart T."/>
            <person name="Pickel B."/>
            <person name="Atanasova L."/>
            <person name="Karlsson M."/>
            <person name="Huettel B."/>
            <person name="Barry K.W."/>
            <person name="Haridas S."/>
            <person name="Chen C."/>
            <person name="Bauer D."/>
            <person name="Andreopoulos W."/>
            <person name="Pangilinan J."/>
            <person name="LaButti K."/>
            <person name="Riley R."/>
            <person name="Lipzen A."/>
            <person name="Clum A."/>
            <person name="Drula E."/>
            <person name="Henrissat B."/>
            <person name="Kohler A."/>
            <person name="Grigoriev I.V."/>
            <person name="Martin F.M."/>
            <person name="Hacquard S."/>
        </authorList>
    </citation>
    <scope>NUCLEOTIDE SEQUENCE</scope>
    <source>
        <strain evidence="6">FSSC 5 MPI-SDFR-AT-0091</strain>
    </source>
</reference>
<organism evidence="6 7">
    <name type="scientific">Fusarium solani</name>
    <name type="common">Filamentous fungus</name>
    <dbReference type="NCBI Taxonomy" id="169388"/>
    <lineage>
        <taxon>Eukaryota</taxon>
        <taxon>Fungi</taxon>
        <taxon>Dikarya</taxon>
        <taxon>Ascomycota</taxon>
        <taxon>Pezizomycotina</taxon>
        <taxon>Sordariomycetes</taxon>
        <taxon>Hypocreomycetidae</taxon>
        <taxon>Hypocreales</taxon>
        <taxon>Nectriaceae</taxon>
        <taxon>Fusarium</taxon>
        <taxon>Fusarium solani species complex</taxon>
    </lineage>
</organism>
<dbReference type="Proteomes" id="UP000736672">
    <property type="component" value="Unassembled WGS sequence"/>
</dbReference>
<comment type="caution">
    <text evidence="6">The sequence shown here is derived from an EMBL/GenBank/DDBJ whole genome shotgun (WGS) entry which is preliminary data.</text>
</comment>
<gene>
    <name evidence="6" type="ORF">B0J15DRAFT_549369</name>
</gene>
<protein>
    <recommendedName>
        <fullName evidence="5">FAD-binding domain-containing protein</fullName>
    </recommendedName>
</protein>
<keyword evidence="7" id="KW-1185">Reference proteome</keyword>
<evidence type="ECO:0000313" key="7">
    <source>
        <dbReference type="Proteomes" id="UP000736672"/>
    </source>
</evidence>